<dbReference type="InterPro" id="IPR036890">
    <property type="entry name" value="HATPase_C_sf"/>
</dbReference>
<name>A0ABY8W600_9ACTN</name>
<reference evidence="3 4" key="1">
    <citation type="submission" date="2023-06" db="EMBL/GenBank/DDBJ databases">
        <authorList>
            <person name="Yushchuk O."/>
            <person name="Binda E."/>
            <person name="Ruckert-Reed C."/>
            <person name="Fedorenko V."/>
            <person name="Kalinowski J."/>
            <person name="Marinelli F."/>
        </authorList>
    </citation>
    <scope>NUCLEOTIDE SEQUENCE [LARGE SCALE GENOMIC DNA]</scope>
    <source>
        <strain evidence="3 4">NRRL 3884</strain>
    </source>
</reference>
<dbReference type="PROSITE" id="PS50801">
    <property type="entry name" value="STAS"/>
    <property type="match status" value="1"/>
</dbReference>
<sequence length="238" mass="26141">MVERCLETGVVTVRFQGVLNQSTAPGVHNTLSKLAAECPAAIVVDMSALDQVDKACFSVFATATFKAEQDWGVPLLLYAARPEVSRVIGTYRNFVALYEDRSLALAAVRAHVPRWVRERLAPYPDSVRTARGLIGDACLRWDLPHVRDAARLIVSELASNAVQHTGADFDVTAAYTGRYLRIAVQDRSSARPRRMTGPAAEHLEPGWGLRVVEAASTHWGYLSVPTGKIVWSLLTTDR</sequence>
<evidence type="ECO:0000313" key="4">
    <source>
        <dbReference type="Proteomes" id="UP001240150"/>
    </source>
</evidence>
<dbReference type="CDD" id="cd16936">
    <property type="entry name" value="HATPase_RsbW-like"/>
    <property type="match status" value="1"/>
</dbReference>
<accession>A0ABY8W600</accession>
<proteinExistence type="predicted"/>
<dbReference type="InterPro" id="IPR002645">
    <property type="entry name" value="STAS_dom"/>
</dbReference>
<dbReference type="PANTHER" id="PTHR35526:SF3">
    <property type="entry name" value="ANTI-SIGMA-F FACTOR RSBW"/>
    <property type="match status" value="1"/>
</dbReference>
<dbReference type="SUPFAM" id="SSF52091">
    <property type="entry name" value="SpoIIaa-like"/>
    <property type="match status" value="1"/>
</dbReference>
<keyword evidence="1" id="KW-0808">Transferase</keyword>
<dbReference type="Proteomes" id="UP001240150">
    <property type="component" value="Chromosome"/>
</dbReference>
<dbReference type="InterPro" id="IPR050267">
    <property type="entry name" value="Anti-sigma-factor_SerPK"/>
</dbReference>
<dbReference type="Pfam" id="PF13581">
    <property type="entry name" value="HATPase_c_2"/>
    <property type="match status" value="1"/>
</dbReference>
<dbReference type="InterPro" id="IPR003594">
    <property type="entry name" value="HATPase_dom"/>
</dbReference>
<evidence type="ECO:0000259" key="2">
    <source>
        <dbReference type="PROSITE" id="PS50801"/>
    </source>
</evidence>
<keyword evidence="4" id="KW-1185">Reference proteome</keyword>
<dbReference type="EMBL" id="CP126980">
    <property type="protein sequence ID" value="WIM93128.1"/>
    <property type="molecule type" value="Genomic_DNA"/>
</dbReference>
<feature type="domain" description="STAS" evidence="2">
    <location>
        <begin position="9"/>
        <end position="88"/>
    </location>
</feature>
<organism evidence="3 4">
    <name type="scientific">Actinoplanes oblitus</name>
    <dbReference type="NCBI Taxonomy" id="3040509"/>
    <lineage>
        <taxon>Bacteria</taxon>
        <taxon>Bacillati</taxon>
        <taxon>Actinomycetota</taxon>
        <taxon>Actinomycetes</taxon>
        <taxon>Micromonosporales</taxon>
        <taxon>Micromonosporaceae</taxon>
        <taxon>Actinoplanes</taxon>
    </lineage>
</organism>
<keyword evidence="1" id="KW-0418">Kinase</keyword>
<gene>
    <name evidence="3" type="ORF">ACTOB_005095</name>
</gene>
<evidence type="ECO:0000313" key="3">
    <source>
        <dbReference type="EMBL" id="WIM93128.1"/>
    </source>
</evidence>
<evidence type="ECO:0000256" key="1">
    <source>
        <dbReference type="ARBA" id="ARBA00022527"/>
    </source>
</evidence>
<dbReference type="PANTHER" id="PTHR35526">
    <property type="entry name" value="ANTI-SIGMA-F FACTOR RSBW-RELATED"/>
    <property type="match status" value="1"/>
</dbReference>
<dbReference type="Gene3D" id="3.30.565.10">
    <property type="entry name" value="Histidine kinase-like ATPase, C-terminal domain"/>
    <property type="match status" value="1"/>
</dbReference>
<keyword evidence="1" id="KW-0723">Serine/threonine-protein kinase</keyword>
<dbReference type="SUPFAM" id="SSF55874">
    <property type="entry name" value="ATPase domain of HSP90 chaperone/DNA topoisomerase II/histidine kinase"/>
    <property type="match status" value="1"/>
</dbReference>
<dbReference type="CDD" id="cd07043">
    <property type="entry name" value="STAS_anti-anti-sigma_factors"/>
    <property type="match status" value="1"/>
</dbReference>
<dbReference type="RefSeq" id="WP_284914336.1">
    <property type="nucleotide sequence ID" value="NZ_CP126980.1"/>
</dbReference>
<protein>
    <recommendedName>
        <fullName evidence="2">STAS domain-containing protein</fullName>
    </recommendedName>
</protein>
<dbReference type="InterPro" id="IPR036513">
    <property type="entry name" value="STAS_dom_sf"/>
</dbReference>
<dbReference type="Pfam" id="PF01740">
    <property type="entry name" value="STAS"/>
    <property type="match status" value="1"/>
</dbReference>
<dbReference type="Gene3D" id="3.30.750.24">
    <property type="entry name" value="STAS domain"/>
    <property type="match status" value="1"/>
</dbReference>